<reference evidence="2" key="1">
    <citation type="journal article" date="2022" name="ISME J.">
        <title>Identification of active gaseous-alkane degraders at natural gas seeps.</title>
        <authorList>
            <person name="Farhan Ul Haque M."/>
            <person name="Hernandez M."/>
            <person name="Crombie A.T."/>
            <person name="Murrell J.C."/>
        </authorList>
    </citation>
    <scope>NUCLEOTIDE SEQUENCE</scope>
    <source>
        <strain evidence="2">ANDR5</strain>
    </source>
</reference>
<dbReference type="EMBL" id="JAIVFL010000001">
    <property type="protein sequence ID" value="MCI4675035.1"/>
    <property type="molecule type" value="Genomic_DNA"/>
</dbReference>
<dbReference type="InterPro" id="IPR036390">
    <property type="entry name" value="WH_DNA-bd_sf"/>
</dbReference>
<dbReference type="PRINTS" id="PR00598">
    <property type="entry name" value="HTHMARR"/>
</dbReference>
<comment type="caution">
    <text evidence="2">The sequence shown here is derived from an EMBL/GenBank/DDBJ whole genome shotgun (WGS) entry which is preliminary data.</text>
</comment>
<dbReference type="Proteomes" id="UP001139068">
    <property type="component" value="Unassembled WGS sequence"/>
</dbReference>
<dbReference type="Gene3D" id="1.10.10.10">
    <property type="entry name" value="Winged helix-like DNA-binding domain superfamily/Winged helix DNA-binding domain"/>
    <property type="match status" value="1"/>
</dbReference>
<gene>
    <name evidence="2" type="ORF">K9U37_09090</name>
</gene>
<protein>
    <submittedName>
        <fullName evidence="2">MarR family transcriptional regulator</fullName>
    </submittedName>
</protein>
<dbReference type="RefSeq" id="WP_243071395.1">
    <property type="nucleotide sequence ID" value="NZ_JAIVFL010000001.1"/>
</dbReference>
<keyword evidence="3" id="KW-1185">Reference proteome</keyword>
<proteinExistence type="predicted"/>
<dbReference type="InterPro" id="IPR000835">
    <property type="entry name" value="HTH_MarR-typ"/>
</dbReference>
<organism evidence="2 3">
    <name type="scientific">Candidatus Mycolicibacterium alkanivorans</name>
    <dbReference type="NCBI Taxonomy" id="2954114"/>
    <lineage>
        <taxon>Bacteria</taxon>
        <taxon>Bacillati</taxon>
        <taxon>Actinomycetota</taxon>
        <taxon>Actinomycetes</taxon>
        <taxon>Mycobacteriales</taxon>
        <taxon>Mycobacteriaceae</taxon>
        <taxon>Mycolicibacterium</taxon>
    </lineage>
</organism>
<dbReference type="Pfam" id="PF12802">
    <property type="entry name" value="MarR_2"/>
    <property type="match status" value="1"/>
</dbReference>
<evidence type="ECO:0000313" key="3">
    <source>
        <dbReference type="Proteomes" id="UP001139068"/>
    </source>
</evidence>
<dbReference type="InterPro" id="IPR039422">
    <property type="entry name" value="MarR/SlyA-like"/>
</dbReference>
<sequence>MADDAPSTPTLMFIAHRAAEAQVKAILGASGAADITLAQSRLLQRLDPNGIRITELAERAVVTKQTAGALVDQLEKSGYVRRVADPADARARLVVLTANGQKVCRAVAAEVAEVERQWRKRLGAKRYRELRAALVELRAITDPLG</sequence>
<name>A0ABS9YUY6_9MYCO</name>
<evidence type="ECO:0000259" key="1">
    <source>
        <dbReference type="PROSITE" id="PS50995"/>
    </source>
</evidence>
<dbReference type="PROSITE" id="PS50995">
    <property type="entry name" value="HTH_MARR_2"/>
    <property type="match status" value="1"/>
</dbReference>
<feature type="domain" description="HTH marR-type" evidence="1">
    <location>
        <begin position="8"/>
        <end position="139"/>
    </location>
</feature>
<dbReference type="PANTHER" id="PTHR33164">
    <property type="entry name" value="TRANSCRIPTIONAL REGULATOR, MARR FAMILY"/>
    <property type="match status" value="1"/>
</dbReference>
<dbReference type="PANTHER" id="PTHR33164:SF57">
    <property type="entry name" value="MARR-FAMILY TRANSCRIPTIONAL REGULATOR"/>
    <property type="match status" value="1"/>
</dbReference>
<evidence type="ECO:0000313" key="2">
    <source>
        <dbReference type="EMBL" id="MCI4675035.1"/>
    </source>
</evidence>
<accession>A0ABS9YUY6</accession>
<dbReference type="SUPFAM" id="SSF46785">
    <property type="entry name" value="Winged helix' DNA-binding domain"/>
    <property type="match status" value="1"/>
</dbReference>
<dbReference type="SMART" id="SM00347">
    <property type="entry name" value="HTH_MARR"/>
    <property type="match status" value="1"/>
</dbReference>
<dbReference type="InterPro" id="IPR036388">
    <property type="entry name" value="WH-like_DNA-bd_sf"/>
</dbReference>